<dbReference type="EMBL" id="BAAAQG010000003">
    <property type="protein sequence ID" value="GAA1699603.1"/>
    <property type="molecule type" value="Genomic_DNA"/>
</dbReference>
<dbReference type="PANTHER" id="PTHR30388">
    <property type="entry name" value="ALDEHYDE OXIDOREDUCTASE MOLYBDENUM COFACTOR ASSEMBLY PROTEIN"/>
    <property type="match status" value="1"/>
</dbReference>
<dbReference type="InterPro" id="IPR003777">
    <property type="entry name" value="XdhC_CoxI"/>
</dbReference>
<dbReference type="Proteomes" id="UP001500383">
    <property type="component" value="Unassembled WGS sequence"/>
</dbReference>
<evidence type="ECO:0000259" key="3">
    <source>
        <dbReference type="Pfam" id="PF13478"/>
    </source>
</evidence>
<dbReference type="InterPro" id="IPR027051">
    <property type="entry name" value="XdhC_Rossmann_dom"/>
</dbReference>
<name>A0ABN2I6N1_9ACTN</name>
<protein>
    <submittedName>
        <fullName evidence="4">XdhC family protein</fullName>
    </submittedName>
</protein>
<evidence type="ECO:0000313" key="4">
    <source>
        <dbReference type="EMBL" id="GAA1699603.1"/>
    </source>
</evidence>
<keyword evidence="5" id="KW-1185">Reference proteome</keyword>
<feature type="domain" description="XdhC Rossmann" evidence="3">
    <location>
        <begin position="215"/>
        <end position="357"/>
    </location>
</feature>
<reference evidence="4 5" key="1">
    <citation type="journal article" date="2019" name="Int. J. Syst. Evol. Microbiol.">
        <title>The Global Catalogue of Microorganisms (GCM) 10K type strain sequencing project: providing services to taxonomists for standard genome sequencing and annotation.</title>
        <authorList>
            <consortium name="The Broad Institute Genomics Platform"/>
            <consortium name="The Broad Institute Genome Sequencing Center for Infectious Disease"/>
            <person name="Wu L."/>
            <person name="Ma J."/>
        </authorList>
    </citation>
    <scope>NUCLEOTIDE SEQUENCE [LARGE SCALE GENOMIC DNA]</scope>
    <source>
        <strain evidence="4 5">JCM 16002</strain>
    </source>
</reference>
<gene>
    <name evidence="4" type="ORF">GCM10009831_04910</name>
</gene>
<proteinExistence type="predicted"/>
<organism evidence="4 5">
    <name type="scientific">Dietzia cercidiphylli</name>
    <dbReference type="NCBI Taxonomy" id="498199"/>
    <lineage>
        <taxon>Bacteria</taxon>
        <taxon>Bacillati</taxon>
        <taxon>Actinomycetota</taxon>
        <taxon>Actinomycetes</taxon>
        <taxon>Mycobacteriales</taxon>
        <taxon>Dietziaceae</taxon>
        <taxon>Dietzia</taxon>
    </lineage>
</organism>
<dbReference type="RefSeq" id="WP_344390398.1">
    <property type="nucleotide sequence ID" value="NZ_BAAAQG010000003.1"/>
</dbReference>
<evidence type="ECO:0000313" key="5">
    <source>
        <dbReference type="Proteomes" id="UP001500383"/>
    </source>
</evidence>
<accession>A0ABN2I6N1</accession>
<dbReference type="PANTHER" id="PTHR30388:SF4">
    <property type="entry name" value="MOLYBDENUM COFACTOR INSERTION CHAPERONE PAOD"/>
    <property type="match status" value="1"/>
</dbReference>
<feature type="compositionally biased region" description="Basic and acidic residues" evidence="1">
    <location>
        <begin position="162"/>
        <end position="175"/>
    </location>
</feature>
<feature type="region of interest" description="Disordered" evidence="1">
    <location>
        <begin position="146"/>
        <end position="178"/>
    </location>
</feature>
<evidence type="ECO:0000259" key="2">
    <source>
        <dbReference type="Pfam" id="PF02625"/>
    </source>
</evidence>
<dbReference type="Gene3D" id="3.40.50.720">
    <property type="entry name" value="NAD(P)-binding Rossmann-like Domain"/>
    <property type="match status" value="1"/>
</dbReference>
<feature type="domain" description="XdhC- CoxI" evidence="2">
    <location>
        <begin position="11"/>
        <end position="77"/>
    </location>
</feature>
<dbReference type="Pfam" id="PF13478">
    <property type="entry name" value="XdhC_C"/>
    <property type="match status" value="1"/>
</dbReference>
<comment type="caution">
    <text evidence="4">The sequence shown here is derived from an EMBL/GenBank/DDBJ whole genome shotgun (WGS) entry which is preliminary data.</text>
</comment>
<dbReference type="InterPro" id="IPR052698">
    <property type="entry name" value="MoCofactor_Util/Proc"/>
</dbReference>
<evidence type="ECO:0000256" key="1">
    <source>
        <dbReference type="SAM" id="MobiDB-lite"/>
    </source>
</evidence>
<dbReference type="Pfam" id="PF02625">
    <property type="entry name" value="XdhC_CoxI"/>
    <property type="match status" value="1"/>
</dbReference>
<sequence length="378" mass="39152">METVAETVSRWRAEGIPCALARVVATGGSAPLASGTAMAVSATGEVIGGVSGGCVDGAVYTLCREVTADGRPTTAVFGPDGDELLAVGPTCGGSLEVLVEYVPPHGGHPVDRVTAALREGRPVVVATALDGPRAGEWAVLVGTALVGNDDDDEDSPHPGEPLGDHPGEPLGDHPGEPLGELLCARATDTLGRPGTAVLDSPAGRVFVQSLAPPRLLVFGATAFAEALVRIGALLGYWVTVCDARPVFVAPERFPAAAEVVRCWPHEFLRRTRVGPSTAICVLTHDPRFDIPLLTEALRTDAGYIGAMGSRRTHTERLTSLREAGVGESELRRLRSPIGLDLGARTAAETAVSIAAELVAHHRGGTGAPLTGLEMAIHR</sequence>